<keyword evidence="9" id="KW-0808">Transferase</keyword>
<evidence type="ECO:0000256" key="16">
    <source>
        <dbReference type="ARBA" id="ARBA00023002"/>
    </source>
</evidence>
<comment type="similarity">
    <text evidence="6">In the C-terminal section; belongs to the homoserine dehydrogenase family.</text>
</comment>
<protein>
    <recommendedName>
        <fullName evidence="24">ACT domain-containing protein</fullName>
    </recommendedName>
</protein>
<dbReference type="AlphaFoldDB" id="A0A7S0I2V6"/>
<evidence type="ECO:0000256" key="6">
    <source>
        <dbReference type="ARBA" id="ARBA00007952"/>
    </source>
</evidence>
<dbReference type="InterPro" id="IPR036291">
    <property type="entry name" value="NAD(P)-bd_dom_sf"/>
</dbReference>
<accession>A0A7S0I2V6</accession>
<dbReference type="InterPro" id="IPR002912">
    <property type="entry name" value="ACT_dom"/>
</dbReference>
<evidence type="ECO:0000256" key="8">
    <source>
        <dbReference type="ARBA" id="ARBA00022605"/>
    </source>
</evidence>
<evidence type="ECO:0000256" key="21">
    <source>
        <dbReference type="ARBA" id="ARBA00044938"/>
    </source>
</evidence>
<dbReference type="InterPro" id="IPR011147">
    <property type="entry name" value="Bifunc_Aspkin/hSer_DH"/>
</dbReference>
<dbReference type="CDD" id="cd04921">
    <property type="entry name" value="ACT_AKi-HSDH-ThrA-like_1"/>
    <property type="match status" value="1"/>
</dbReference>
<reference evidence="25" key="1">
    <citation type="submission" date="2021-01" db="EMBL/GenBank/DDBJ databases">
        <authorList>
            <person name="Corre E."/>
            <person name="Pelletier E."/>
            <person name="Niang G."/>
            <person name="Scheremetjew M."/>
            <person name="Finn R."/>
            <person name="Kale V."/>
            <person name="Holt S."/>
            <person name="Cochrane G."/>
            <person name="Meng A."/>
            <person name="Brown T."/>
            <person name="Cohen L."/>
        </authorList>
    </citation>
    <scope>NUCLEOTIDE SEQUENCE</scope>
    <source>
        <strain evidence="25">CCMP1374</strain>
    </source>
</reference>
<keyword evidence="16" id="KW-0560">Oxidoreductase</keyword>
<dbReference type="PANTHER" id="PTHR43070">
    <property type="match status" value="1"/>
</dbReference>
<dbReference type="InterPro" id="IPR005106">
    <property type="entry name" value="Asp/hSer_DH_NAD-bd"/>
</dbReference>
<dbReference type="SUPFAM" id="SSF53633">
    <property type="entry name" value="Carbamate kinase-like"/>
    <property type="match status" value="1"/>
</dbReference>
<dbReference type="UniPathway" id="UPA00051">
    <property type="reaction ID" value="UER00465"/>
</dbReference>
<dbReference type="GO" id="GO:0009086">
    <property type="term" value="P:methionine biosynthetic process"/>
    <property type="evidence" value="ECO:0007669"/>
    <property type="project" value="UniProtKB-KW"/>
</dbReference>
<comment type="pathway">
    <text evidence="4">Amino-acid biosynthesis; L-methionine biosynthesis via de novo pathway; L-homoserine from L-aspartate: step 3/3.</text>
</comment>
<evidence type="ECO:0000259" key="24">
    <source>
        <dbReference type="PROSITE" id="PS51671"/>
    </source>
</evidence>
<comment type="function">
    <text evidence="21">Bifunctional aspartate kinase and homoserine dehydrogenase that catalyzes the first and the third steps toward the synthesis of lysine, methionine and threonine from aspartate.</text>
</comment>
<dbReference type="GO" id="GO:0046872">
    <property type="term" value="F:metal ion binding"/>
    <property type="evidence" value="ECO:0007669"/>
    <property type="project" value="UniProtKB-KW"/>
</dbReference>
<keyword evidence="13" id="KW-0418">Kinase</keyword>
<comment type="cofactor">
    <cofactor evidence="1">
        <name>a metal cation</name>
        <dbReference type="ChEBI" id="CHEBI:25213"/>
    </cofactor>
</comment>
<dbReference type="PROSITE" id="PS51671">
    <property type="entry name" value="ACT"/>
    <property type="match status" value="1"/>
</dbReference>
<evidence type="ECO:0000256" key="9">
    <source>
        <dbReference type="ARBA" id="ARBA00022679"/>
    </source>
</evidence>
<keyword evidence="19" id="KW-0486">Methionine biosynthesis</keyword>
<dbReference type="GO" id="GO:0050661">
    <property type="term" value="F:NADP binding"/>
    <property type="evidence" value="ECO:0007669"/>
    <property type="project" value="InterPro"/>
</dbReference>
<dbReference type="InterPro" id="IPR001341">
    <property type="entry name" value="Asp_kinase"/>
</dbReference>
<evidence type="ECO:0000313" key="25">
    <source>
        <dbReference type="EMBL" id="CAD8509283.1"/>
    </source>
</evidence>
<evidence type="ECO:0000256" key="5">
    <source>
        <dbReference type="ARBA" id="ARBA00005139"/>
    </source>
</evidence>
<keyword evidence="17" id="KW-0520">NAD</keyword>
<evidence type="ECO:0000256" key="12">
    <source>
        <dbReference type="ARBA" id="ARBA00022741"/>
    </source>
</evidence>
<dbReference type="EMBL" id="HBEP01035052">
    <property type="protein sequence ID" value="CAD8509283.1"/>
    <property type="molecule type" value="Transcribed_RNA"/>
</dbReference>
<evidence type="ECO:0000256" key="4">
    <source>
        <dbReference type="ARBA" id="ARBA00005062"/>
    </source>
</evidence>
<comment type="catalytic activity">
    <reaction evidence="23">
        <text>L-homoserine + NADP(+) = L-aspartate 4-semialdehyde + NADPH + H(+)</text>
        <dbReference type="Rhea" id="RHEA:15761"/>
        <dbReference type="ChEBI" id="CHEBI:15378"/>
        <dbReference type="ChEBI" id="CHEBI:57476"/>
        <dbReference type="ChEBI" id="CHEBI:57783"/>
        <dbReference type="ChEBI" id="CHEBI:58349"/>
        <dbReference type="ChEBI" id="CHEBI:537519"/>
        <dbReference type="EC" id="1.1.1.3"/>
    </reaction>
    <physiologicalReaction direction="right-to-left" evidence="23">
        <dbReference type="Rhea" id="RHEA:15763"/>
    </physiologicalReaction>
</comment>
<comment type="pathway">
    <text evidence="3">Amino-acid biosynthesis; L-threonine biosynthesis; L-threonine from L-aspartate: step 3/5.</text>
</comment>
<comment type="pathway">
    <text evidence="2">Amino-acid biosynthesis; L-methionine biosynthesis via de novo pathway; L-homoserine from L-aspartate: step 1/3.</text>
</comment>
<comment type="catalytic activity">
    <reaction evidence="22">
        <text>L-aspartate + ATP = 4-phospho-L-aspartate + ADP</text>
        <dbReference type="Rhea" id="RHEA:23776"/>
        <dbReference type="ChEBI" id="CHEBI:29991"/>
        <dbReference type="ChEBI" id="CHEBI:30616"/>
        <dbReference type="ChEBI" id="CHEBI:57535"/>
        <dbReference type="ChEBI" id="CHEBI:456216"/>
        <dbReference type="EC" id="2.7.2.4"/>
    </reaction>
    <physiologicalReaction direction="left-to-right" evidence="22">
        <dbReference type="Rhea" id="RHEA:23777"/>
    </physiologicalReaction>
</comment>
<keyword evidence="14" id="KW-0067">ATP-binding</keyword>
<dbReference type="InterPro" id="IPR001048">
    <property type="entry name" value="Asp/Glu/Uridylate_kinase"/>
</dbReference>
<evidence type="ECO:0000256" key="13">
    <source>
        <dbReference type="ARBA" id="ARBA00022777"/>
    </source>
</evidence>
<keyword evidence="15" id="KW-0521">NADP</keyword>
<evidence type="ECO:0000256" key="11">
    <source>
        <dbReference type="ARBA" id="ARBA00022723"/>
    </source>
</evidence>
<dbReference type="Gene3D" id="3.40.50.720">
    <property type="entry name" value="NAD(P)-binding Rossmann-like Domain"/>
    <property type="match status" value="1"/>
</dbReference>
<dbReference type="InterPro" id="IPR054352">
    <property type="entry name" value="ACT_Aspartokinase"/>
</dbReference>
<evidence type="ECO:0000256" key="17">
    <source>
        <dbReference type="ARBA" id="ARBA00023027"/>
    </source>
</evidence>
<evidence type="ECO:0000256" key="18">
    <source>
        <dbReference type="ARBA" id="ARBA00023053"/>
    </source>
</evidence>
<dbReference type="UniPathway" id="UPA00050">
    <property type="reaction ID" value="UER00063"/>
</dbReference>
<organism evidence="25">
    <name type="scientific">Phaeocystis antarctica</name>
    <dbReference type="NCBI Taxonomy" id="33657"/>
    <lineage>
        <taxon>Eukaryota</taxon>
        <taxon>Haptista</taxon>
        <taxon>Haptophyta</taxon>
        <taxon>Prymnesiophyceae</taxon>
        <taxon>Phaeocystales</taxon>
        <taxon>Phaeocystaceae</taxon>
        <taxon>Phaeocystis</taxon>
    </lineage>
</organism>
<dbReference type="Gene3D" id="3.40.1160.10">
    <property type="entry name" value="Acetylglutamate kinase-like"/>
    <property type="match status" value="1"/>
</dbReference>
<evidence type="ECO:0000256" key="14">
    <source>
        <dbReference type="ARBA" id="ARBA00022840"/>
    </source>
</evidence>
<dbReference type="GO" id="GO:0005524">
    <property type="term" value="F:ATP binding"/>
    <property type="evidence" value="ECO:0007669"/>
    <property type="project" value="UniProtKB-KW"/>
</dbReference>
<evidence type="ECO:0000256" key="2">
    <source>
        <dbReference type="ARBA" id="ARBA00004986"/>
    </source>
</evidence>
<keyword evidence="12" id="KW-0547">Nucleotide-binding</keyword>
<evidence type="ECO:0000256" key="3">
    <source>
        <dbReference type="ARBA" id="ARBA00005056"/>
    </source>
</evidence>
<dbReference type="Pfam" id="PF22468">
    <property type="entry name" value="ACT_9"/>
    <property type="match status" value="2"/>
</dbReference>
<dbReference type="Pfam" id="PF00742">
    <property type="entry name" value="Homoserine_dh"/>
    <property type="match status" value="1"/>
</dbReference>
<dbReference type="GO" id="GO:0009090">
    <property type="term" value="P:homoserine biosynthetic process"/>
    <property type="evidence" value="ECO:0007669"/>
    <property type="project" value="TreeGrafter"/>
</dbReference>
<keyword evidence="11" id="KW-0479">Metal-binding</keyword>
<name>A0A7S0I2V6_9EUKA</name>
<feature type="domain" description="ACT" evidence="24">
    <location>
        <begin position="469"/>
        <end position="541"/>
    </location>
</feature>
<proteinExistence type="inferred from homology"/>
<dbReference type="SUPFAM" id="SSF55021">
    <property type="entry name" value="ACT-like"/>
    <property type="match status" value="2"/>
</dbReference>
<comment type="similarity">
    <text evidence="7">In the N-terminal section; belongs to the aspartokinase family.</text>
</comment>
<evidence type="ECO:0000256" key="10">
    <source>
        <dbReference type="ARBA" id="ARBA00022697"/>
    </source>
</evidence>
<evidence type="ECO:0000256" key="1">
    <source>
        <dbReference type="ARBA" id="ARBA00001920"/>
    </source>
</evidence>
<keyword evidence="8" id="KW-0028">Amino-acid biosynthesis</keyword>
<dbReference type="FunFam" id="3.30.2130.10:FF:000001">
    <property type="entry name" value="Bifunctional aspartokinase/homoserine dehydrogenase"/>
    <property type="match status" value="1"/>
</dbReference>
<keyword evidence="20" id="KW-0511">Multifunctional enzyme</keyword>
<dbReference type="PANTHER" id="PTHR43070:SF5">
    <property type="entry name" value="HOMOSERINE DEHYDROGENASE"/>
    <property type="match status" value="1"/>
</dbReference>
<dbReference type="Pfam" id="PF03447">
    <property type="entry name" value="NAD_binding_3"/>
    <property type="match status" value="1"/>
</dbReference>
<keyword evidence="18" id="KW-0915">Sodium</keyword>
<dbReference type="Gene3D" id="3.30.360.10">
    <property type="entry name" value="Dihydrodipicolinate Reductase, domain 2"/>
    <property type="match status" value="1"/>
</dbReference>
<dbReference type="GO" id="GO:0004412">
    <property type="term" value="F:homoserine dehydrogenase activity"/>
    <property type="evidence" value="ECO:0007669"/>
    <property type="project" value="UniProtKB-EC"/>
</dbReference>
<dbReference type="GO" id="GO:0009088">
    <property type="term" value="P:threonine biosynthetic process"/>
    <property type="evidence" value="ECO:0007669"/>
    <property type="project" value="UniProtKB-UniPathway"/>
</dbReference>
<evidence type="ECO:0000256" key="19">
    <source>
        <dbReference type="ARBA" id="ARBA00023167"/>
    </source>
</evidence>
<evidence type="ECO:0000256" key="22">
    <source>
        <dbReference type="ARBA" id="ARBA00048561"/>
    </source>
</evidence>
<comment type="pathway">
    <text evidence="5">Amino-acid biosynthesis; L-threonine biosynthesis; L-threonine from L-aspartate: step 1/5.</text>
</comment>
<dbReference type="InterPro" id="IPR001342">
    <property type="entry name" value="HDH_cat"/>
</dbReference>
<dbReference type="Pfam" id="PF00696">
    <property type="entry name" value="AA_kinase"/>
    <property type="match status" value="1"/>
</dbReference>
<gene>
    <name evidence="25" type="ORF">PANT1444_LOCUS19853</name>
</gene>
<dbReference type="InterPro" id="IPR045865">
    <property type="entry name" value="ACT-like_dom_sf"/>
</dbReference>
<sequence length="914" mass="96100">MAVAAKPKLPIPELPKNAAVPWALHKFGGASLATPELYKLCADLLVQESRRNAAEDGSCTPTMAIVSARGGVTDRLVEVVEAALADIDESERLLKLVASEQIEAVRELAGDKIAEEVGAAINKDAADLFGVVRAVSMLRAVPGSTMELVTGYGEIWSAMTMQAYLKTQDVPSAWLDARDVLVVEVTGGGGLGDKGSSNTVGTDPLWDPTAKKVVDWFAAPEQAALMRDVDCKVAAPIVIVTGFVAATEDGAPTTLKRSGSDYSATIFAKLMDASGITMWKNVNGVYTADPRVVPEAYSIPELKYDEAIELAYFGAQVLHPSAMAPLIEGGIPLYVKDVFNPTLAGTVIQGRACSVSDCKSLNGAVDNYDAGSPIKGITSINKVALLTVEGTGTSAVPDLTERLFATMRTAGISPLMHTQASAESSICIVVNSDDAQAATDALEAVFERELERGLIASITTEYDHSVVAIVGEGMAFRPGTGATFTKAMATAGINIRTIAQGSSERQISICVEAADCAKALRAAHAALALSSTQISVAVLGATGAVGSEFLEQLVESKKLLTDPSVAGKRKAVSELNIDFKVTAVSSSKAMRLSYNGIDPTGNALAESETADLKKLTEFLEDDYNGNRIVIDCTASQEVANCYPKWLAEGIHVVATNKKAGSGPGELYDQAKQAALASKTQWLYETTAPGSGLPLLATLKDMTQSGDVVKTVSGRFSGSASFIFSQLRQGVPLSKALAAACEKGLCEPDPRDDLNGVDNARSLVVLGRDLGLELELSDVECDSLLPAELKDWSPSGDTPIVEQLCKALEPYDASTAERVTAMLADGVVPVQLSMVDVATGKASVKAWASVPKDDRIALCRGGEVIVEISSRRYDDIPMVLQGPGAGLKITAAGVFADLLRLSRSLVSFNVPVKMD</sequence>
<dbReference type="GO" id="GO:0004072">
    <property type="term" value="F:aspartate kinase activity"/>
    <property type="evidence" value="ECO:0007669"/>
    <property type="project" value="UniProtKB-EC"/>
</dbReference>
<evidence type="ECO:0000256" key="7">
    <source>
        <dbReference type="ARBA" id="ARBA00010046"/>
    </source>
</evidence>
<keyword evidence="10" id="KW-0791">Threonine biosynthesis</keyword>
<dbReference type="Gene3D" id="3.30.2130.10">
    <property type="entry name" value="VC0802-like"/>
    <property type="match status" value="1"/>
</dbReference>
<evidence type="ECO:0000256" key="15">
    <source>
        <dbReference type="ARBA" id="ARBA00022857"/>
    </source>
</evidence>
<evidence type="ECO:0000256" key="23">
    <source>
        <dbReference type="ARBA" id="ARBA00048841"/>
    </source>
</evidence>
<dbReference type="SUPFAM" id="SSF51735">
    <property type="entry name" value="NAD(P)-binding Rossmann-fold domains"/>
    <property type="match status" value="1"/>
</dbReference>
<dbReference type="InterPro" id="IPR036393">
    <property type="entry name" value="AceGlu_kinase-like_sf"/>
</dbReference>
<dbReference type="NCBIfam" id="TIGR00657">
    <property type="entry name" value="asp_kinases"/>
    <property type="match status" value="1"/>
</dbReference>
<evidence type="ECO:0000256" key="20">
    <source>
        <dbReference type="ARBA" id="ARBA00023268"/>
    </source>
</evidence>
<dbReference type="SUPFAM" id="SSF55347">
    <property type="entry name" value="Glyceraldehyde-3-phosphate dehydrogenase-like, C-terminal domain"/>
    <property type="match status" value="1"/>
</dbReference>